<evidence type="ECO:0008006" key="3">
    <source>
        <dbReference type="Google" id="ProtNLM"/>
    </source>
</evidence>
<evidence type="ECO:0000313" key="2">
    <source>
        <dbReference type="Proteomes" id="UP000265703"/>
    </source>
</evidence>
<proteinExistence type="predicted"/>
<reference evidence="1 2" key="1">
    <citation type="submission" date="2018-06" db="EMBL/GenBank/DDBJ databases">
        <title>Comparative genomics reveals the genomic features of Rhizophagus irregularis, R. cerebriforme, R. diaphanum and Gigaspora rosea, and their symbiotic lifestyle signature.</title>
        <authorList>
            <person name="Morin E."/>
            <person name="San Clemente H."/>
            <person name="Chen E.C.H."/>
            <person name="De La Providencia I."/>
            <person name="Hainaut M."/>
            <person name="Kuo A."/>
            <person name="Kohler A."/>
            <person name="Murat C."/>
            <person name="Tang N."/>
            <person name="Roy S."/>
            <person name="Loubradou J."/>
            <person name="Henrissat B."/>
            <person name="Grigoriev I.V."/>
            <person name="Corradi N."/>
            <person name="Roux C."/>
            <person name="Martin F.M."/>
        </authorList>
    </citation>
    <scope>NUCLEOTIDE SEQUENCE [LARGE SCALE GENOMIC DNA]</scope>
    <source>
        <strain evidence="1 2">DAOM 227022</strain>
    </source>
</reference>
<dbReference type="STRING" id="658196.A0A397SRK6"/>
<comment type="caution">
    <text evidence="1">The sequence shown here is derived from an EMBL/GenBank/DDBJ whole genome shotgun (WGS) entry which is preliminary data.</text>
</comment>
<dbReference type="Proteomes" id="UP000265703">
    <property type="component" value="Unassembled WGS sequence"/>
</dbReference>
<dbReference type="OrthoDB" id="2420210at2759"/>
<dbReference type="InterPro" id="IPR027417">
    <property type="entry name" value="P-loop_NTPase"/>
</dbReference>
<dbReference type="AlphaFoldDB" id="A0A397SRK6"/>
<dbReference type="EMBL" id="QKYT01000424">
    <property type="protein sequence ID" value="RIA85471.1"/>
    <property type="molecule type" value="Genomic_DNA"/>
</dbReference>
<gene>
    <name evidence="1" type="ORF">C1645_830748</name>
</gene>
<name>A0A397SRK6_9GLOM</name>
<dbReference type="SUPFAM" id="SSF52540">
    <property type="entry name" value="P-loop containing nucleoside triphosphate hydrolases"/>
    <property type="match status" value="1"/>
</dbReference>
<sequence>MEFLYLFTKSFLYNLIVQKNPSNYKSYQRANKSWFVVNTSFEFEVLPLHKELSEFLLPKNYYYNLEKTLQQNVNVGYVHLQNKVLNESSWVPLLPGYTVYTSLGLGLNEPNIIEILHRAVHKSSVICRIKLEEGRKSIIPKSAQAVHEENKSSLYNANHNIKWLKTKITQLQNEKSNSSSETNLKQKYEEIKVSVNNILNEKKLGSAIFISMEQYLSLVLSNPCSYCYNTNIQNKSYHTSCIGFKIKIDVDCLLYKTIDSYSNQSKDINFLQLVAVATLAGGINHYAMQTALAVIANESAKQACAKEKKFLSVGYDCSWSYSRNAGQANGSYGHKAIIAFHVVEKSWVAVKKGKDESEKKKQIIPVLEVSDLLLEVCIDRDLDSNKTLANVSVVMEIYADLKHQYARYYSFEQHIMRYFYGCVFAAGLKKKNNELDALTNEELCYIQVEELQGFDFSQELILYKCKAEERIWANIFYLSFVKLIPDFDAIIKCQGCSAFRKKLQILLAAKHIFGYDQLQEGQLEAVEIYLSGKDILLSIKTGGGKTFCYVRELIHLGIPYASIYANTVQGKNEQEKIFEEVSIGFTKVFFITAEKHCLNREFQHFIDNMYSKEKIHFVIDEIWIIYDI</sequence>
<evidence type="ECO:0000313" key="1">
    <source>
        <dbReference type="EMBL" id="RIA85471.1"/>
    </source>
</evidence>
<dbReference type="Gene3D" id="3.40.50.300">
    <property type="entry name" value="P-loop containing nucleotide triphosphate hydrolases"/>
    <property type="match status" value="1"/>
</dbReference>
<accession>A0A397SRK6</accession>
<organism evidence="1 2">
    <name type="scientific">Glomus cerebriforme</name>
    <dbReference type="NCBI Taxonomy" id="658196"/>
    <lineage>
        <taxon>Eukaryota</taxon>
        <taxon>Fungi</taxon>
        <taxon>Fungi incertae sedis</taxon>
        <taxon>Mucoromycota</taxon>
        <taxon>Glomeromycotina</taxon>
        <taxon>Glomeromycetes</taxon>
        <taxon>Glomerales</taxon>
        <taxon>Glomeraceae</taxon>
        <taxon>Glomus</taxon>
    </lineage>
</organism>
<keyword evidence="2" id="KW-1185">Reference proteome</keyword>
<protein>
    <recommendedName>
        <fullName evidence="3">Helicase ATP-binding domain-containing protein</fullName>
    </recommendedName>
</protein>